<reference evidence="3 4" key="1">
    <citation type="submission" date="2016-02" db="EMBL/GenBank/DDBJ databases">
        <title>Biosynthesis of antibiotic leucinostatins and their inhibition on Phytophthora in bio-control Purpureocillium lilacinum.</title>
        <authorList>
            <person name="Wang G."/>
            <person name="Liu Z."/>
            <person name="Lin R."/>
            <person name="Li E."/>
            <person name="Mao Z."/>
            <person name="Ling J."/>
            <person name="Yin W."/>
            <person name="Xie B."/>
        </authorList>
    </citation>
    <scope>NUCLEOTIDE SEQUENCE [LARGE SCALE GENOMIC DNA]</scope>
    <source>
        <strain evidence="2">PLBJ-1</strain>
        <strain evidence="3">PLFJ-1</strain>
    </source>
</reference>
<evidence type="ECO:0000313" key="3">
    <source>
        <dbReference type="EMBL" id="OAQ83134.1"/>
    </source>
</evidence>
<evidence type="ECO:0000313" key="2">
    <source>
        <dbReference type="EMBL" id="OAQ75985.1"/>
    </source>
</evidence>
<dbReference type="AlphaFoldDB" id="A0A179GZ24"/>
<protein>
    <submittedName>
        <fullName evidence="3">Uncharacterized protein</fullName>
    </submittedName>
</protein>
<proteinExistence type="predicted"/>
<comment type="caution">
    <text evidence="3">The sequence shown here is derived from an EMBL/GenBank/DDBJ whole genome shotgun (WGS) entry which is preliminary data.</text>
</comment>
<gene>
    <name evidence="2" type="ORF">VFPBJ_08345</name>
    <name evidence="3" type="ORF">VFPFJ_08937</name>
</gene>
<dbReference type="Proteomes" id="UP000078340">
    <property type="component" value="Unassembled WGS sequence"/>
</dbReference>
<dbReference type="Proteomes" id="UP000078240">
    <property type="component" value="Unassembled WGS sequence"/>
</dbReference>
<feature type="region of interest" description="Disordered" evidence="1">
    <location>
        <begin position="34"/>
        <end position="72"/>
    </location>
</feature>
<name>A0A179GZ24_PURLI</name>
<evidence type="ECO:0000256" key="1">
    <source>
        <dbReference type="SAM" id="MobiDB-lite"/>
    </source>
</evidence>
<dbReference type="EMBL" id="LSBI01000008">
    <property type="protein sequence ID" value="OAQ83134.1"/>
    <property type="molecule type" value="Genomic_DNA"/>
</dbReference>
<accession>A0A179GZ24</accession>
<evidence type="ECO:0000313" key="4">
    <source>
        <dbReference type="Proteomes" id="UP000078340"/>
    </source>
</evidence>
<dbReference type="EMBL" id="LSBH01000007">
    <property type="protein sequence ID" value="OAQ75985.1"/>
    <property type="molecule type" value="Genomic_DNA"/>
</dbReference>
<organism evidence="3 4">
    <name type="scientific">Purpureocillium lilacinum</name>
    <name type="common">Paecilomyces lilacinus</name>
    <dbReference type="NCBI Taxonomy" id="33203"/>
    <lineage>
        <taxon>Eukaryota</taxon>
        <taxon>Fungi</taxon>
        <taxon>Dikarya</taxon>
        <taxon>Ascomycota</taxon>
        <taxon>Pezizomycotina</taxon>
        <taxon>Sordariomycetes</taxon>
        <taxon>Hypocreomycetidae</taxon>
        <taxon>Hypocreales</taxon>
        <taxon>Ophiocordycipitaceae</taxon>
        <taxon>Purpureocillium</taxon>
    </lineage>
</organism>
<sequence>MVTAEASLGHDMAHVEAVHQVLVLSRLASLQRKHDWGREARGGRSLPRHRRIPYEDVSQSGECCQGSAAARR</sequence>